<evidence type="ECO:0000313" key="2">
    <source>
        <dbReference type="Proteomes" id="UP001165082"/>
    </source>
</evidence>
<dbReference type="AlphaFoldDB" id="A0A9W7FEM8"/>
<feature type="non-terminal residue" evidence="1">
    <location>
        <position position="1"/>
    </location>
</feature>
<dbReference type="EMBL" id="BRXZ01000389">
    <property type="protein sequence ID" value="GMI10726.1"/>
    <property type="molecule type" value="Genomic_DNA"/>
</dbReference>
<name>A0A9W7FEM8_9STRA</name>
<evidence type="ECO:0000313" key="1">
    <source>
        <dbReference type="EMBL" id="GMI10726.1"/>
    </source>
</evidence>
<organism evidence="1 2">
    <name type="scientific">Triparma retinervis</name>
    <dbReference type="NCBI Taxonomy" id="2557542"/>
    <lineage>
        <taxon>Eukaryota</taxon>
        <taxon>Sar</taxon>
        <taxon>Stramenopiles</taxon>
        <taxon>Ochrophyta</taxon>
        <taxon>Bolidophyceae</taxon>
        <taxon>Parmales</taxon>
        <taxon>Triparmaceae</taxon>
        <taxon>Triparma</taxon>
    </lineage>
</organism>
<accession>A0A9W7FEM8</accession>
<keyword evidence="2" id="KW-1185">Reference proteome</keyword>
<dbReference type="Proteomes" id="UP001165082">
    <property type="component" value="Unassembled WGS sequence"/>
</dbReference>
<proteinExistence type="predicted"/>
<protein>
    <submittedName>
        <fullName evidence="1">Uncharacterized protein</fullName>
    </submittedName>
</protein>
<reference evidence="1" key="1">
    <citation type="submission" date="2022-07" db="EMBL/GenBank/DDBJ databases">
        <title>Genome analysis of Parmales, a sister group of diatoms, reveals the evolutionary specialization of diatoms from phago-mixotrophs to photoautotrophs.</title>
        <authorList>
            <person name="Ban H."/>
            <person name="Sato S."/>
            <person name="Yoshikawa S."/>
            <person name="Kazumasa Y."/>
            <person name="Nakamura Y."/>
            <person name="Ichinomiya M."/>
            <person name="Saitoh K."/>
            <person name="Sato N."/>
            <person name="Blanc-Mathieu R."/>
            <person name="Endo H."/>
            <person name="Kuwata A."/>
            <person name="Ogata H."/>
        </authorList>
    </citation>
    <scope>NUCLEOTIDE SEQUENCE</scope>
</reference>
<sequence>HQKQITQSTAGQHPVWACSDDIITGSFLLSLIYLRL</sequence>
<comment type="caution">
    <text evidence="1">The sequence shown here is derived from an EMBL/GenBank/DDBJ whole genome shotgun (WGS) entry which is preliminary data.</text>
</comment>
<gene>
    <name evidence="1" type="ORF">TrRE_jg5987</name>
</gene>